<keyword evidence="2" id="KW-1185">Reference proteome</keyword>
<accession>A0A016T2Y6</accession>
<dbReference type="AlphaFoldDB" id="A0A016T2Y6"/>
<dbReference type="Proteomes" id="UP000024635">
    <property type="component" value="Unassembled WGS sequence"/>
</dbReference>
<protein>
    <submittedName>
        <fullName evidence="1">Uncharacterized protein</fullName>
    </submittedName>
</protein>
<evidence type="ECO:0000313" key="2">
    <source>
        <dbReference type="Proteomes" id="UP000024635"/>
    </source>
</evidence>
<gene>
    <name evidence="1" type="primary">Acey_s0145.g2504</name>
    <name evidence="1" type="ORF">Y032_0145g2504</name>
</gene>
<dbReference type="OrthoDB" id="1303839at2759"/>
<dbReference type="PANTHER" id="PTHR46238:SF8">
    <property type="entry name" value="ENDONUCLEASE_EXONUCLEASE_PHOSPHATASE DOMAIN-CONTAINING PROTEIN"/>
    <property type="match status" value="1"/>
</dbReference>
<comment type="caution">
    <text evidence="1">The sequence shown here is derived from an EMBL/GenBank/DDBJ whole genome shotgun (WGS) entry which is preliminary data.</text>
</comment>
<name>A0A016T2Y6_9BILA</name>
<evidence type="ECO:0000313" key="1">
    <source>
        <dbReference type="EMBL" id="EYB96959.1"/>
    </source>
</evidence>
<dbReference type="EMBL" id="JARK01001481">
    <property type="protein sequence ID" value="EYB96959.1"/>
    <property type="molecule type" value="Genomic_DNA"/>
</dbReference>
<dbReference type="PANTHER" id="PTHR46238">
    <property type="entry name" value="REVERSE TRANSCRIPTASE DOMAIN-CONTAINING PROTEIN"/>
    <property type="match status" value="1"/>
</dbReference>
<reference evidence="2" key="1">
    <citation type="journal article" date="2015" name="Nat. Genet.">
        <title>The genome and transcriptome of the zoonotic hookworm Ancylostoma ceylanicum identify infection-specific gene families.</title>
        <authorList>
            <person name="Schwarz E.M."/>
            <person name="Hu Y."/>
            <person name="Antoshechkin I."/>
            <person name="Miller M.M."/>
            <person name="Sternberg P.W."/>
            <person name="Aroian R.V."/>
        </authorList>
    </citation>
    <scope>NUCLEOTIDE SEQUENCE</scope>
    <source>
        <strain evidence="2">HY135</strain>
    </source>
</reference>
<organism evidence="1 2">
    <name type="scientific">Ancylostoma ceylanicum</name>
    <dbReference type="NCBI Taxonomy" id="53326"/>
    <lineage>
        <taxon>Eukaryota</taxon>
        <taxon>Metazoa</taxon>
        <taxon>Ecdysozoa</taxon>
        <taxon>Nematoda</taxon>
        <taxon>Chromadorea</taxon>
        <taxon>Rhabditida</taxon>
        <taxon>Rhabditina</taxon>
        <taxon>Rhabditomorpha</taxon>
        <taxon>Strongyloidea</taxon>
        <taxon>Ancylostomatidae</taxon>
        <taxon>Ancylostomatinae</taxon>
        <taxon>Ancylostoma</taxon>
    </lineage>
</organism>
<proteinExistence type="predicted"/>
<dbReference type="STRING" id="53326.A0A016T2Y6"/>
<sequence>MAVSACLYPERMLSNVETCMLRWACGFTQRDKVPNEGIRTILQIVPIQLKLCAKRLRFYGHVMTRPSPYPTRQAMETVVAGKRPRSAPKKQWEDAIRNDMEEVGVTMDTTQDRALWRTRTKSVHPATVRDKR</sequence>